<keyword evidence="2" id="KW-0408">Iron</keyword>
<dbReference type="AlphaFoldDB" id="A0AAF0UN71"/>
<organism evidence="3 4">
    <name type="scientific">Solanum verrucosum</name>
    <dbReference type="NCBI Taxonomy" id="315347"/>
    <lineage>
        <taxon>Eukaryota</taxon>
        <taxon>Viridiplantae</taxon>
        <taxon>Streptophyta</taxon>
        <taxon>Embryophyta</taxon>
        <taxon>Tracheophyta</taxon>
        <taxon>Spermatophyta</taxon>
        <taxon>Magnoliopsida</taxon>
        <taxon>eudicotyledons</taxon>
        <taxon>Gunneridae</taxon>
        <taxon>Pentapetalae</taxon>
        <taxon>asterids</taxon>
        <taxon>lamiids</taxon>
        <taxon>Solanales</taxon>
        <taxon>Solanaceae</taxon>
        <taxon>Solanoideae</taxon>
        <taxon>Solaneae</taxon>
        <taxon>Solanum</taxon>
    </lineage>
</organism>
<dbReference type="GO" id="GO:0016125">
    <property type="term" value="P:sterol metabolic process"/>
    <property type="evidence" value="ECO:0007669"/>
    <property type="project" value="TreeGrafter"/>
</dbReference>
<keyword evidence="1" id="KW-0479">Metal-binding</keyword>
<dbReference type="GO" id="GO:0016705">
    <property type="term" value="F:oxidoreductase activity, acting on paired donors, with incorporation or reduction of molecular oxygen"/>
    <property type="evidence" value="ECO:0007669"/>
    <property type="project" value="InterPro"/>
</dbReference>
<dbReference type="Pfam" id="PF00067">
    <property type="entry name" value="p450"/>
    <property type="match status" value="1"/>
</dbReference>
<reference evidence="3" key="1">
    <citation type="submission" date="2023-08" db="EMBL/GenBank/DDBJ databases">
        <title>A de novo genome assembly of Solanum verrucosum Schlechtendal, a Mexican diploid species geographically isolated from the other diploid A-genome species in potato relatives.</title>
        <authorList>
            <person name="Hosaka K."/>
        </authorList>
    </citation>
    <scope>NUCLEOTIDE SEQUENCE</scope>
    <source>
        <tissue evidence="3">Young leaves</tissue>
    </source>
</reference>
<dbReference type="Gene3D" id="1.10.630.10">
    <property type="entry name" value="Cytochrome P450"/>
    <property type="match status" value="1"/>
</dbReference>
<proteinExistence type="predicted"/>
<evidence type="ECO:0000313" key="3">
    <source>
        <dbReference type="EMBL" id="WMV48999.1"/>
    </source>
</evidence>
<dbReference type="EMBL" id="CP133621">
    <property type="protein sequence ID" value="WMV48999.1"/>
    <property type="molecule type" value="Genomic_DNA"/>
</dbReference>
<accession>A0AAF0UN71</accession>
<dbReference type="InterPro" id="IPR001128">
    <property type="entry name" value="Cyt_P450"/>
</dbReference>
<dbReference type="PANTHER" id="PTHR24286">
    <property type="entry name" value="CYTOCHROME P450 26"/>
    <property type="match status" value="1"/>
</dbReference>
<sequence length="118" mass="13506">MPLVKSEVYETLRMDPPVPFQTVKTKKNIIISNHDASFLINKDEVIFGYQTLAMKDCHVFKNAEKFNPDRFVGDGEKLLKYVYWSNDKEIDNPTMNNKQCPSKDLIVLLLGGGVFHAL</sequence>
<dbReference type="PRINTS" id="PR00465">
    <property type="entry name" value="EP450IV"/>
</dbReference>
<dbReference type="InterPro" id="IPR002403">
    <property type="entry name" value="Cyt_P450_E_grp-IV"/>
</dbReference>
<protein>
    <submittedName>
        <fullName evidence="3">Uncharacterized protein</fullName>
    </submittedName>
</protein>
<evidence type="ECO:0000313" key="4">
    <source>
        <dbReference type="Proteomes" id="UP001234989"/>
    </source>
</evidence>
<evidence type="ECO:0000256" key="1">
    <source>
        <dbReference type="ARBA" id="ARBA00022723"/>
    </source>
</evidence>
<dbReference type="GO" id="GO:0004497">
    <property type="term" value="F:monooxygenase activity"/>
    <property type="evidence" value="ECO:0007669"/>
    <property type="project" value="InterPro"/>
</dbReference>
<keyword evidence="4" id="KW-1185">Reference proteome</keyword>
<dbReference type="GO" id="GO:0020037">
    <property type="term" value="F:heme binding"/>
    <property type="evidence" value="ECO:0007669"/>
    <property type="project" value="InterPro"/>
</dbReference>
<gene>
    <name evidence="3" type="ORF">MTR67_042384</name>
</gene>
<dbReference type="InterPro" id="IPR036396">
    <property type="entry name" value="Cyt_P450_sf"/>
</dbReference>
<dbReference type="PANTHER" id="PTHR24286:SF223">
    <property type="entry name" value="ALLENE OXIDE SYNTHASE 3"/>
    <property type="match status" value="1"/>
</dbReference>
<evidence type="ECO:0000256" key="2">
    <source>
        <dbReference type="ARBA" id="ARBA00023004"/>
    </source>
</evidence>
<dbReference type="Proteomes" id="UP001234989">
    <property type="component" value="Chromosome 10"/>
</dbReference>
<dbReference type="SUPFAM" id="SSF48264">
    <property type="entry name" value="Cytochrome P450"/>
    <property type="match status" value="1"/>
</dbReference>
<name>A0AAF0UN71_SOLVR</name>
<dbReference type="GO" id="GO:0005506">
    <property type="term" value="F:iron ion binding"/>
    <property type="evidence" value="ECO:0007669"/>
    <property type="project" value="InterPro"/>
</dbReference>